<accession>A0A0L0FW24</accession>
<evidence type="ECO:0000313" key="2">
    <source>
        <dbReference type="Proteomes" id="UP000054560"/>
    </source>
</evidence>
<dbReference type="GeneID" id="25907305"/>
<sequence>MNPNSQMVGENDAKKHWKGIKALIAGCKKHNVKLNLNNCCFDFFDRPVLALARLMGEERSAISEDRMKSILRLPPPMDKDILASW</sequence>
<protein>
    <submittedName>
        <fullName evidence="1">Uncharacterized protein</fullName>
    </submittedName>
</protein>
<reference evidence="1 2" key="1">
    <citation type="submission" date="2011-02" db="EMBL/GenBank/DDBJ databases">
        <title>The Genome Sequence of Sphaeroforma arctica JP610.</title>
        <authorList>
            <consortium name="The Broad Institute Genome Sequencing Platform"/>
            <person name="Russ C."/>
            <person name="Cuomo C."/>
            <person name="Young S.K."/>
            <person name="Zeng Q."/>
            <person name="Gargeya S."/>
            <person name="Alvarado L."/>
            <person name="Berlin A."/>
            <person name="Chapman S.B."/>
            <person name="Chen Z."/>
            <person name="Freedman E."/>
            <person name="Gellesch M."/>
            <person name="Goldberg J."/>
            <person name="Griggs A."/>
            <person name="Gujja S."/>
            <person name="Heilman E."/>
            <person name="Heiman D."/>
            <person name="Howarth C."/>
            <person name="Mehta T."/>
            <person name="Neiman D."/>
            <person name="Pearson M."/>
            <person name="Roberts A."/>
            <person name="Saif S."/>
            <person name="Shea T."/>
            <person name="Shenoy N."/>
            <person name="Sisk P."/>
            <person name="Stolte C."/>
            <person name="Sykes S."/>
            <person name="White J."/>
            <person name="Yandava C."/>
            <person name="Burger G."/>
            <person name="Gray M.W."/>
            <person name="Holland P.W.H."/>
            <person name="King N."/>
            <person name="Lang F.B.F."/>
            <person name="Roger A.J."/>
            <person name="Ruiz-Trillo I."/>
            <person name="Haas B."/>
            <person name="Nusbaum C."/>
            <person name="Birren B."/>
        </authorList>
    </citation>
    <scope>NUCLEOTIDE SEQUENCE [LARGE SCALE GENOMIC DNA]</scope>
    <source>
        <strain evidence="1 2">JP610</strain>
    </source>
</reference>
<organism evidence="1 2">
    <name type="scientific">Sphaeroforma arctica JP610</name>
    <dbReference type="NCBI Taxonomy" id="667725"/>
    <lineage>
        <taxon>Eukaryota</taxon>
        <taxon>Ichthyosporea</taxon>
        <taxon>Ichthyophonida</taxon>
        <taxon>Sphaeroforma</taxon>
    </lineage>
</organism>
<dbReference type="EMBL" id="KQ242099">
    <property type="protein sequence ID" value="KNC80849.1"/>
    <property type="molecule type" value="Genomic_DNA"/>
</dbReference>
<proteinExistence type="predicted"/>
<dbReference type="AlphaFoldDB" id="A0A0L0FW24"/>
<dbReference type="RefSeq" id="XP_014154751.1">
    <property type="nucleotide sequence ID" value="XM_014299276.1"/>
</dbReference>
<gene>
    <name evidence="1" type="ORF">SARC_06801</name>
</gene>
<keyword evidence="2" id="KW-1185">Reference proteome</keyword>
<evidence type="ECO:0000313" key="1">
    <source>
        <dbReference type="EMBL" id="KNC80849.1"/>
    </source>
</evidence>
<dbReference type="Proteomes" id="UP000054560">
    <property type="component" value="Unassembled WGS sequence"/>
</dbReference>
<name>A0A0L0FW24_9EUKA</name>